<dbReference type="PANTHER" id="PTHR30347:SF1">
    <property type="entry name" value="MECHANOSENSITIVE CHANNEL MSCK"/>
    <property type="match status" value="1"/>
</dbReference>
<dbReference type="RefSeq" id="WP_204700366.1">
    <property type="nucleotide sequence ID" value="NZ_JAFBDQ010000002.1"/>
</dbReference>
<comment type="subcellular location">
    <subcellularLocation>
        <location evidence="1">Cell membrane</location>
        <topology evidence="1">Multi-pass membrane protein</topology>
    </subcellularLocation>
</comment>
<dbReference type="Pfam" id="PF21088">
    <property type="entry name" value="MS_channel_1st"/>
    <property type="match status" value="1"/>
</dbReference>
<evidence type="ECO:0000256" key="1">
    <source>
        <dbReference type="ARBA" id="ARBA00004651"/>
    </source>
</evidence>
<accession>A0A938XQR3</accession>
<keyword evidence="12" id="KW-1185">Reference proteome</keyword>
<dbReference type="Pfam" id="PF21082">
    <property type="entry name" value="MS_channel_3rd"/>
    <property type="match status" value="1"/>
</dbReference>
<dbReference type="Gene3D" id="2.30.30.60">
    <property type="match status" value="1"/>
</dbReference>
<dbReference type="InterPro" id="IPR023408">
    <property type="entry name" value="MscS_beta-dom_sf"/>
</dbReference>
<gene>
    <name evidence="11" type="ORF">JOC47_000465</name>
</gene>
<dbReference type="Pfam" id="PF00924">
    <property type="entry name" value="MS_channel_2nd"/>
    <property type="match status" value="1"/>
</dbReference>
<dbReference type="SUPFAM" id="SSF82689">
    <property type="entry name" value="Mechanosensitive channel protein MscS (YggB), C-terminal domain"/>
    <property type="match status" value="1"/>
</dbReference>
<dbReference type="InterPro" id="IPR049142">
    <property type="entry name" value="MS_channel_1st"/>
</dbReference>
<dbReference type="Proteomes" id="UP000774000">
    <property type="component" value="Unassembled WGS sequence"/>
</dbReference>
<evidence type="ECO:0000259" key="9">
    <source>
        <dbReference type="Pfam" id="PF21082"/>
    </source>
</evidence>
<dbReference type="InterPro" id="IPR011066">
    <property type="entry name" value="MscS_channel_C_sf"/>
</dbReference>
<feature type="transmembrane region" description="Helical" evidence="7">
    <location>
        <begin position="129"/>
        <end position="149"/>
    </location>
</feature>
<keyword evidence="6 7" id="KW-0472">Membrane</keyword>
<evidence type="ECO:0000256" key="4">
    <source>
        <dbReference type="ARBA" id="ARBA00022692"/>
    </source>
</evidence>
<dbReference type="InterPro" id="IPR006685">
    <property type="entry name" value="MscS_channel_2nd"/>
</dbReference>
<evidence type="ECO:0000313" key="12">
    <source>
        <dbReference type="Proteomes" id="UP000774000"/>
    </source>
</evidence>
<feature type="domain" description="Mechanosensitive ion channel MscS C-terminal" evidence="9">
    <location>
        <begin position="331"/>
        <end position="414"/>
    </location>
</feature>
<evidence type="ECO:0000256" key="7">
    <source>
        <dbReference type="SAM" id="Phobius"/>
    </source>
</evidence>
<dbReference type="InterPro" id="IPR049278">
    <property type="entry name" value="MS_channel_C"/>
</dbReference>
<protein>
    <submittedName>
        <fullName evidence="11">Small-conductance mechanosensitive channel</fullName>
    </submittedName>
</protein>
<evidence type="ECO:0000313" key="11">
    <source>
        <dbReference type="EMBL" id="MBM7555640.1"/>
    </source>
</evidence>
<evidence type="ECO:0000259" key="10">
    <source>
        <dbReference type="Pfam" id="PF21088"/>
    </source>
</evidence>
<reference evidence="11" key="1">
    <citation type="submission" date="2021-01" db="EMBL/GenBank/DDBJ databases">
        <title>Genomic Encyclopedia of Type Strains, Phase IV (KMG-IV): sequencing the most valuable type-strain genomes for metagenomic binning, comparative biology and taxonomic classification.</title>
        <authorList>
            <person name="Goeker M."/>
        </authorList>
    </citation>
    <scope>NUCLEOTIDE SEQUENCE</scope>
    <source>
        <strain evidence="11">DSM 23230</strain>
    </source>
</reference>
<feature type="transmembrane region" description="Helical" evidence="7">
    <location>
        <begin position="99"/>
        <end position="117"/>
    </location>
</feature>
<dbReference type="SUPFAM" id="SSF82861">
    <property type="entry name" value="Mechanosensitive channel protein MscS (YggB), transmembrane region"/>
    <property type="match status" value="1"/>
</dbReference>
<evidence type="ECO:0000256" key="2">
    <source>
        <dbReference type="ARBA" id="ARBA00008017"/>
    </source>
</evidence>
<dbReference type="GO" id="GO:0005886">
    <property type="term" value="C:plasma membrane"/>
    <property type="evidence" value="ECO:0007669"/>
    <property type="project" value="UniProtKB-SubCell"/>
</dbReference>
<sequence length="436" mass="49114">MNLELTPQLVSQTVKTVEQNIFTTDKIIQIILLIALALLTLVIHKKIKLKLTTLLNNVTSDKKSKIYQKSKLLIKSLILPLTYNLLLILYIFLALNFFWPYKIMTIISEILTAWLIIRLMSSLFKNTFIIRLVSAFILTIVTLNIMNIYDRTIKLLDNIDFTTGEIRISLLLLIQGLFVLSLFMWAASQTTSFVETKIKNNSSLTPSLKVLLNKVIRFTVFGFAIIISLSSIGIDLTAFTVLSGGIGVGIGFGLQKIVSNFISGIIILIDKSVKPGDVIEIDNTYGLISSLNSRFVSIVTLNGEEYLIPNEDLITKKVVNLSYSDKLIRLEIPVGISYNSDVEQAIALIEQVAKEHQRVTSHKEPSCLLTGFGASSVELKLKFWIVDPENGLDNIKSELFLKIWQAFQSHDIEIPYPQHDLHLQSLPTELKEFRAN</sequence>
<dbReference type="InterPro" id="IPR010920">
    <property type="entry name" value="LSM_dom_sf"/>
</dbReference>
<organism evidence="11 12">
    <name type="scientific">Halanaerobacter jeridensis</name>
    <dbReference type="NCBI Taxonomy" id="706427"/>
    <lineage>
        <taxon>Bacteria</taxon>
        <taxon>Bacillati</taxon>
        <taxon>Bacillota</taxon>
        <taxon>Clostridia</taxon>
        <taxon>Halanaerobiales</taxon>
        <taxon>Halobacteroidaceae</taxon>
        <taxon>Halanaerobacter</taxon>
    </lineage>
</organism>
<evidence type="ECO:0000256" key="3">
    <source>
        <dbReference type="ARBA" id="ARBA00022475"/>
    </source>
</evidence>
<keyword evidence="4 7" id="KW-0812">Transmembrane</keyword>
<proteinExistence type="inferred from homology"/>
<dbReference type="AlphaFoldDB" id="A0A938XQR3"/>
<name>A0A938XQR3_9FIRM</name>
<evidence type="ECO:0000256" key="5">
    <source>
        <dbReference type="ARBA" id="ARBA00022989"/>
    </source>
</evidence>
<comment type="caution">
    <text evidence="11">The sequence shown here is derived from an EMBL/GenBank/DDBJ whole genome shotgun (WGS) entry which is preliminary data.</text>
</comment>
<evidence type="ECO:0000256" key="6">
    <source>
        <dbReference type="ARBA" id="ARBA00023136"/>
    </source>
</evidence>
<keyword evidence="3" id="KW-1003">Cell membrane</keyword>
<dbReference type="InterPro" id="IPR052702">
    <property type="entry name" value="MscS-like_channel"/>
</dbReference>
<feature type="transmembrane region" description="Helical" evidence="7">
    <location>
        <begin position="72"/>
        <end position="93"/>
    </location>
</feature>
<dbReference type="SUPFAM" id="SSF50182">
    <property type="entry name" value="Sm-like ribonucleoproteins"/>
    <property type="match status" value="1"/>
</dbReference>
<feature type="transmembrane region" description="Helical" evidence="7">
    <location>
        <begin position="215"/>
        <end position="234"/>
    </location>
</feature>
<keyword evidence="5 7" id="KW-1133">Transmembrane helix</keyword>
<dbReference type="EMBL" id="JAFBDQ010000002">
    <property type="protein sequence ID" value="MBM7555640.1"/>
    <property type="molecule type" value="Genomic_DNA"/>
</dbReference>
<comment type="similarity">
    <text evidence="2">Belongs to the MscS (TC 1.A.23) family.</text>
</comment>
<feature type="domain" description="Mechanosensitive ion channel transmembrane helices 2/3" evidence="10">
    <location>
        <begin position="214"/>
        <end position="255"/>
    </location>
</feature>
<dbReference type="Gene3D" id="3.30.70.100">
    <property type="match status" value="1"/>
</dbReference>
<evidence type="ECO:0000259" key="8">
    <source>
        <dbReference type="Pfam" id="PF00924"/>
    </source>
</evidence>
<feature type="transmembrane region" description="Helical" evidence="7">
    <location>
        <begin position="246"/>
        <end position="269"/>
    </location>
</feature>
<feature type="transmembrane region" description="Helical" evidence="7">
    <location>
        <begin position="27"/>
        <end position="44"/>
    </location>
</feature>
<dbReference type="GO" id="GO:0055085">
    <property type="term" value="P:transmembrane transport"/>
    <property type="evidence" value="ECO:0007669"/>
    <property type="project" value="InterPro"/>
</dbReference>
<dbReference type="Gene3D" id="1.10.287.1260">
    <property type="match status" value="1"/>
</dbReference>
<feature type="transmembrane region" description="Helical" evidence="7">
    <location>
        <begin position="169"/>
        <end position="194"/>
    </location>
</feature>
<dbReference type="InterPro" id="IPR011014">
    <property type="entry name" value="MscS_channel_TM-2"/>
</dbReference>
<dbReference type="PANTHER" id="PTHR30347">
    <property type="entry name" value="POTASSIUM CHANNEL RELATED"/>
    <property type="match status" value="1"/>
</dbReference>
<feature type="domain" description="Mechanosensitive ion channel MscS" evidence="8">
    <location>
        <begin position="257"/>
        <end position="322"/>
    </location>
</feature>